<keyword evidence="4" id="KW-0812">Transmembrane</keyword>
<keyword evidence="7" id="KW-0560">Oxidoreductase</keyword>
<protein>
    <submittedName>
        <fullName evidence="11">Uncharacterized protein</fullName>
    </submittedName>
</protein>
<proteinExistence type="inferred from homology"/>
<dbReference type="InterPro" id="IPR036396">
    <property type="entry name" value="Cyt_P450_sf"/>
</dbReference>
<dbReference type="InterPro" id="IPR001128">
    <property type="entry name" value="Cyt_P450"/>
</dbReference>
<evidence type="ECO:0000256" key="4">
    <source>
        <dbReference type="ARBA" id="ARBA00022692"/>
    </source>
</evidence>
<evidence type="ECO:0000313" key="12">
    <source>
        <dbReference type="Proteomes" id="UP001141253"/>
    </source>
</evidence>
<keyword evidence="3" id="KW-0349">Heme</keyword>
<keyword evidence="6" id="KW-1133">Transmembrane helix</keyword>
<dbReference type="PANTHER" id="PTHR47947">
    <property type="entry name" value="CYTOCHROME P450 82C3-RELATED"/>
    <property type="match status" value="1"/>
</dbReference>
<evidence type="ECO:0000313" key="11">
    <source>
        <dbReference type="EMBL" id="KAJ6366802.1"/>
    </source>
</evidence>
<reference evidence="11" key="2">
    <citation type="journal article" date="2023" name="Int. J. Mol. Sci.">
        <title>De Novo Assembly and Annotation of 11 Diverse Shrub Willow (Salix) Genomes Reveals Novel Gene Organization in Sex-Linked Regions.</title>
        <authorList>
            <person name="Hyden B."/>
            <person name="Feng K."/>
            <person name="Yates T.B."/>
            <person name="Jawdy S."/>
            <person name="Cereghino C."/>
            <person name="Smart L.B."/>
            <person name="Muchero W."/>
        </authorList>
    </citation>
    <scope>NUCLEOTIDE SEQUENCE</scope>
    <source>
        <tissue evidence="11">Shoot tip</tissue>
    </source>
</reference>
<accession>A0ABQ9B105</accession>
<evidence type="ECO:0000256" key="10">
    <source>
        <dbReference type="ARBA" id="ARBA00023136"/>
    </source>
</evidence>
<comment type="similarity">
    <text evidence="2">Belongs to the cytochrome P450 family.</text>
</comment>
<organism evidence="11 12">
    <name type="scientific">Salix suchowensis</name>
    <dbReference type="NCBI Taxonomy" id="1278906"/>
    <lineage>
        <taxon>Eukaryota</taxon>
        <taxon>Viridiplantae</taxon>
        <taxon>Streptophyta</taxon>
        <taxon>Embryophyta</taxon>
        <taxon>Tracheophyta</taxon>
        <taxon>Spermatophyta</taxon>
        <taxon>Magnoliopsida</taxon>
        <taxon>eudicotyledons</taxon>
        <taxon>Gunneridae</taxon>
        <taxon>Pentapetalae</taxon>
        <taxon>rosids</taxon>
        <taxon>fabids</taxon>
        <taxon>Malpighiales</taxon>
        <taxon>Salicaceae</taxon>
        <taxon>Saliceae</taxon>
        <taxon>Salix</taxon>
    </lineage>
</organism>
<evidence type="ECO:0000256" key="1">
    <source>
        <dbReference type="ARBA" id="ARBA00004167"/>
    </source>
</evidence>
<evidence type="ECO:0000256" key="3">
    <source>
        <dbReference type="ARBA" id="ARBA00022617"/>
    </source>
</evidence>
<comment type="caution">
    <text evidence="11">The sequence shown here is derived from an EMBL/GenBank/DDBJ whole genome shotgun (WGS) entry which is preliminary data.</text>
</comment>
<dbReference type="InterPro" id="IPR050651">
    <property type="entry name" value="Plant_Cytochrome_P450_Monoox"/>
</dbReference>
<keyword evidence="9" id="KW-0503">Monooxygenase</keyword>
<dbReference type="Pfam" id="PF00067">
    <property type="entry name" value="p450"/>
    <property type="match status" value="1"/>
</dbReference>
<keyword evidence="5" id="KW-0479">Metal-binding</keyword>
<evidence type="ECO:0000256" key="6">
    <source>
        <dbReference type="ARBA" id="ARBA00022989"/>
    </source>
</evidence>
<evidence type="ECO:0000256" key="5">
    <source>
        <dbReference type="ARBA" id="ARBA00022723"/>
    </source>
</evidence>
<comment type="subcellular location">
    <subcellularLocation>
        <location evidence="1">Membrane</location>
        <topology evidence="1">Single-pass membrane protein</topology>
    </subcellularLocation>
</comment>
<keyword evidence="8" id="KW-0408">Iron</keyword>
<dbReference type="EMBL" id="JAPFFI010000014">
    <property type="protein sequence ID" value="KAJ6366802.1"/>
    <property type="molecule type" value="Genomic_DNA"/>
</dbReference>
<sequence>MVRSSLYDSPTVRDYSWANTLLITTPPLVQAPYGDHWRNLRRIGAIEIFSTHRINKFVSIRKDEIKQLLIRLSQNSLQNFGKVELKPLFQELTFNIMMRMVAGKRYYGDGVTDEEEAQRFREIMREAVSFGGASNPGDFLPILNWIDGGEFVRKVTRLGQRMDMFLQGLVDEHKRKGEGFREYEHHDWPPSISASFSARVLHG</sequence>
<evidence type="ECO:0000256" key="9">
    <source>
        <dbReference type="ARBA" id="ARBA00023033"/>
    </source>
</evidence>
<gene>
    <name evidence="11" type="ORF">OIU77_003225</name>
</gene>
<keyword evidence="12" id="KW-1185">Reference proteome</keyword>
<dbReference type="Proteomes" id="UP001141253">
    <property type="component" value="Chromosome 7"/>
</dbReference>
<dbReference type="PANTHER" id="PTHR47947:SF62">
    <property type="entry name" value="CYTOCHROME P450, FAMILY 81, SUBFAMILY D, POLYPEPTIDE 5"/>
    <property type="match status" value="1"/>
</dbReference>
<reference evidence="11" key="1">
    <citation type="submission" date="2022-10" db="EMBL/GenBank/DDBJ databases">
        <authorList>
            <person name="Hyden B.L."/>
            <person name="Feng K."/>
            <person name="Yates T."/>
            <person name="Jawdy S."/>
            <person name="Smart L.B."/>
            <person name="Muchero W."/>
        </authorList>
    </citation>
    <scope>NUCLEOTIDE SEQUENCE</scope>
    <source>
        <tissue evidence="11">Shoot tip</tissue>
    </source>
</reference>
<dbReference type="Gene3D" id="1.10.630.10">
    <property type="entry name" value="Cytochrome P450"/>
    <property type="match status" value="1"/>
</dbReference>
<evidence type="ECO:0000256" key="7">
    <source>
        <dbReference type="ARBA" id="ARBA00023002"/>
    </source>
</evidence>
<keyword evidence="10" id="KW-0472">Membrane</keyword>
<dbReference type="SUPFAM" id="SSF48264">
    <property type="entry name" value="Cytochrome P450"/>
    <property type="match status" value="1"/>
</dbReference>
<name>A0ABQ9B105_9ROSI</name>
<evidence type="ECO:0000256" key="8">
    <source>
        <dbReference type="ARBA" id="ARBA00023004"/>
    </source>
</evidence>
<evidence type="ECO:0000256" key="2">
    <source>
        <dbReference type="ARBA" id="ARBA00010617"/>
    </source>
</evidence>